<dbReference type="SUPFAM" id="SSF51735">
    <property type="entry name" value="NAD(P)-binding Rossmann-fold domains"/>
    <property type="match status" value="1"/>
</dbReference>
<dbReference type="RefSeq" id="WP_344495454.1">
    <property type="nucleotide sequence ID" value="NZ_BAAAUD010000034.1"/>
</dbReference>
<dbReference type="NCBIfam" id="TIGR01733">
    <property type="entry name" value="AA-adenyl-dom"/>
    <property type="match status" value="1"/>
</dbReference>
<evidence type="ECO:0000313" key="8">
    <source>
        <dbReference type="Proteomes" id="UP001500403"/>
    </source>
</evidence>
<dbReference type="SUPFAM" id="SSF56801">
    <property type="entry name" value="Acetyl-CoA synthetase-like"/>
    <property type="match status" value="1"/>
</dbReference>
<dbReference type="Pfam" id="PF13193">
    <property type="entry name" value="AMP-binding_C"/>
    <property type="match status" value="1"/>
</dbReference>
<feature type="region of interest" description="Disordered" evidence="5">
    <location>
        <begin position="953"/>
        <end position="980"/>
    </location>
</feature>
<dbReference type="PROSITE" id="PS00455">
    <property type="entry name" value="AMP_BINDING"/>
    <property type="match status" value="1"/>
</dbReference>
<feature type="domain" description="Carrier" evidence="6">
    <location>
        <begin position="976"/>
        <end position="1051"/>
    </location>
</feature>
<dbReference type="PANTHER" id="PTHR45527:SF1">
    <property type="entry name" value="FATTY ACID SYNTHASE"/>
    <property type="match status" value="1"/>
</dbReference>
<evidence type="ECO:0000256" key="2">
    <source>
        <dbReference type="ARBA" id="ARBA00022450"/>
    </source>
</evidence>
<dbReference type="Pfam" id="PF00550">
    <property type="entry name" value="PP-binding"/>
    <property type="match status" value="1"/>
</dbReference>
<dbReference type="SUPFAM" id="SSF47336">
    <property type="entry name" value="ACP-like"/>
    <property type="match status" value="1"/>
</dbReference>
<dbReference type="Gene3D" id="1.10.1200.10">
    <property type="entry name" value="ACP-like"/>
    <property type="match status" value="1"/>
</dbReference>
<dbReference type="InterPro" id="IPR020806">
    <property type="entry name" value="PKS_PP-bd"/>
</dbReference>
<dbReference type="InterPro" id="IPR001242">
    <property type="entry name" value="Condensation_dom"/>
</dbReference>
<dbReference type="InterPro" id="IPR010071">
    <property type="entry name" value="AA_adenyl_dom"/>
</dbReference>
<proteinExistence type="predicted"/>
<name>A0ABN3X9S9_9ACTN</name>
<evidence type="ECO:0000313" key="7">
    <source>
        <dbReference type="EMBL" id="GAA2943686.1"/>
    </source>
</evidence>
<dbReference type="SUPFAM" id="SSF52777">
    <property type="entry name" value="CoA-dependent acyltransferases"/>
    <property type="match status" value="2"/>
</dbReference>
<organism evidence="7 8">
    <name type="scientific">Streptomyces enissocaesilis</name>
    <dbReference type="NCBI Taxonomy" id="332589"/>
    <lineage>
        <taxon>Bacteria</taxon>
        <taxon>Bacillati</taxon>
        <taxon>Actinomycetota</taxon>
        <taxon>Actinomycetes</taxon>
        <taxon>Kitasatosporales</taxon>
        <taxon>Streptomycetaceae</taxon>
        <taxon>Streptomyces</taxon>
        <taxon>Streptomyces rochei group</taxon>
    </lineage>
</organism>
<dbReference type="PROSITE" id="PS50075">
    <property type="entry name" value="CARRIER"/>
    <property type="match status" value="1"/>
</dbReference>
<dbReference type="PANTHER" id="PTHR45527">
    <property type="entry name" value="NONRIBOSOMAL PEPTIDE SYNTHETASE"/>
    <property type="match status" value="1"/>
</dbReference>
<accession>A0ABN3X9S9</accession>
<evidence type="ECO:0000256" key="1">
    <source>
        <dbReference type="ARBA" id="ARBA00001957"/>
    </source>
</evidence>
<dbReference type="EMBL" id="BAAAUD010000034">
    <property type="protein sequence ID" value="GAA2943686.1"/>
    <property type="molecule type" value="Genomic_DNA"/>
</dbReference>
<evidence type="ECO:0000256" key="5">
    <source>
        <dbReference type="SAM" id="MobiDB-lite"/>
    </source>
</evidence>
<evidence type="ECO:0000256" key="4">
    <source>
        <dbReference type="ARBA" id="ARBA00022598"/>
    </source>
</evidence>
<dbReference type="Pfam" id="PF07993">
    <property type="entry name" value="NAD_binding_4"/>
    <property type="match status" value="1"/>
</dbReference>
<dbReference type="Gene3D" id="3.40.50.720">
    <property type="entry name" value="NAD(P)-binding Rossmann-like Domain"/>
    <property type="match status" value="1"/>
</dbReference>
<dbReference type="SMART" id="SM00823">
    <property type="entry name" value="PKS_PP"/>
    <property type="match status" value="1"/>
</dbReference>
<dbReference type="InterPro" id="IPR013120">
    <property type="entry name" value="FAR_NAD-bd"/>
</dbReference>
<dbReference type="NCBIfam" id="TIGR01746">
    <property type="entry name" value="Thioester-redct"/>
    <property type="match status" value="1"/>
</dbReference>
<dbReference type="CDD" id="cd19531">
    <property type="entry name" value="LCL_NRPS-like"/>
    <property type="match status" value="1"/>
</dbReference>
<protein>
    <recommendedName>
        <fullName evidence="6">Carrier domain-containing protein</fullName>
    </recommendedName>
</protein>
<keyword evidence="8" id="KW-1185">Reference proteome</keyword>
<dbReference type="Gene3D" id="3.30.300.30">
    <property type="match status" value="1"/>
</dbReference>
<keyword evidence="2" id="KW-0596">Phosphopantetheine</keyword>
<keyword evidence="4" id="KW-0436">Ligase</keyword>
<dbReference type="InterPro" id="IPR023213">
    <property type="entry name" value="CAT-like_dom_sf"/>
</dbReference>
<gene>
    <name evidence="7" type="ORF">GCM10010446_31190</name>
</gene>
<dbReference type="PIRSF" id="PIRSF001617">
    <property type="entry name" value="Alpha-AR"/>
    <property type="match status" value="1"/>
</dbReference>
<dbReference type="Proteomes" id="UP001500403">
    <property type="component" value="Unassembled WGS sequence"/>
</dbReference>
<dbReference type="Gene3D" id="3.30.559.30">
    <property type="entry name" value="Nonribosomal peptide synthetase, condensation domain"/>
    <property type="match status" value="1"/>
</dbReference>
<dbReference type="Pfam" id="PF00668">
    <property type="entry name" value="Condensation"/>
    <property type="match status" value="1"/>
</dbReference>
<dbReference type="CDD" id="cd05235">
    <property type="entry name" value="SDR_e1"/>
    <property type="match status" value="1"/>
</dbReference>
<dbReference type="InterPro" id="IPR036291">
    <property type="entry name" value="NAD(P)-bd_dom_sf"/>
</dbReference>
<dbReference type="InterPro" id="IPR036736">
    <property type="entry name" value="ACP-like_sf"/>
</dbReference>
<comment type="caution">
    <text evidence="7">The sequence shown here is derived from an EMBL/GenBank/DDBJ whole genome shotgun (WGS) entry which is preliminary data.</text>
</comment>
<dbReference type="Gene3D" id="3.40.50.980">
    <property type="match status" value="2"/>
</dbReference>
<reference evidence="7 8" key="1">
    <citation type="journal article" date="2019" name="Int. J. Syst. Evol. Microbiol.">
        <title>The Global Catalogue of Microorganisms (GCM) 10K type strain sequencing project: providing services to taxonomists for standard genome sequencing and annotation.</title>
        <authorList>
            <consortium name="The Broad Institute Genomics Platform"/>
            <consortium name="The Broad Institute Genome Sequencing Center for Infectious Disease"/>
            <person name="Wu L."/>
            <person name="Ma J."/>
        </authorList>
    </citation>
    <scope>NUCLEOTIDE SEQUENCE [LARGE SCALE GENOMIC DNA]</scope>
    <source>
        <strain evidence="7 8">JCM 9088</strain>
    </source>
</reference>
<dbReference type="InterPro" id="IPR009081">
    <property type="entry name" value="PP-bd_ACP"/>
</dbReference>
<dbReference type="InterPro" id="IPR010080">
    <property type="entry name" value="Thioester_reductase-like_dom"/>
</dbReference>
<evidence type="ECO:0000256" key="3">
    <source>
        <dbReference type="ARBA" id="ARBA00022553"/>
    </source>
</evidence>
<dbReference type="InterPro" id="IPR025110">
    <property type="entry name" value="AMP-bd_C"/>
</dbReference>
<sequence>MTPAPDPAGVPAPDYPMSFEQESIWLNDQFQDGPSRYVESWAYRLRGARVDPAAVQRALTGIVTRHEALRSRLALVGGEPRQTVLPPPARVDLDIRWVDPPELDAAAVAAARPAPPDHGPLPRATLLRLAEDDAVLVVALHHAVIDGWCFSLLDTEFSAHYRAALDGTDPGLPDLPLQFGPYALEQRRTYGETRADCLAYWREALRGAPPESSLPADRPRPPVLGTAGDRIEFTLDAAIGAGVRDLARRTRSTSFTVLAAALTALVSRLSGQDDVVLGTPVSRRDEKALEPMIACLTDVLPLRLRVPAGLSFAGLVTRAMDQVWGAVRHRGTPYSHLVRELGTERTPSRFPLFQVVFGLDDAPEPALDLPGITAERLYLHPGTAKYDVFLHLVSERGGFRGFLEFSTDLFDRATARRLAERLRTLLSDALARPDQPVQELDVLPADERRLLLGTWSRGPSPTGPRPFAHESFAAQAARTPGARAVVHGDRVLTYAELDRAAETVAGHLVARGTPGAPVGVCLPRCPELAVAMLGVLKAGSACLPLDPALPADRIAGMAADSGIRVALVQPDLARLLPPGVETVPVSPDAPPAAPTAPLPVVAPEDPAYLIYTSGSTGRPKGVVMPHRSLANLLAWQRERSPAGPGTRTLQFASPGFDVAFQELFSTWASGGTLVMTDDEARRDPARLLDLLAAERIERVFLPFVALQQLADYACATGRSAATLREVITAGEQLHATPALREFFRSPAPHAVLENQYGPSETHVVTAERLGPDPAAWPGLPPIGRPVPGTRVLLLDDRQRLCPVGTAGEICVGGRAVAAGYVGDPELTARKFVPDPFHPSAVLYRTGDLARYLPDGRIQFLGRRDEQVKIRGHRVETGEVAAAVRAVPGVADAVVVARTAGPPGGTRLVAYYLPGDGAAPEPELLRRAVARRLPDPMVPAVCVPLERFPLTASGKLDRAALPPPDAPGAEPDGRFRAPRTPSERRIAEVWQELLGGVRVGVHDDFFALGGHSLLATRLVLRLRQEMGVEIPLGALALTPTVAGLAEFAGSTERDIRGAAFDPGADTELPADIVPAAETIRVAADPQEVLVTGATGFLGAFTVRALLDRTRARVHCLVRGADRERAVARLRSAMAGYGIWDESCERRISVIPGDLAETRLGLSGAAFDELARRVDSVYHVGAAVNLVSPYERLKAATVDGTAWILRLAARHRSVPVHHVSTVGVFTGRAGLPVGPGHPTGPPGALEHGYTRSKWVAEQLVAAARARSLPVTLHRPTRIAGHSRTGACQTGDYLWLILKGCVQAQAAPARVDTAFDLVPVDYVAEAVVELSLRSEAAGRTFHLAAGRLSRLDTALDRLRALGHRLPGVDPDEWLRRIGEDPDNAAFPLLGTLTAELTGGGSEGRLSFDGSATDAALAGSGVVRPEDDEKLFALCVDHFTRIRWLPEPGG</sequence>
<dbReference type="InterPro" id="IPR020845">
    <property type="entry name" value="AMP-binding_CS"/>
</dbReference>
<feature type="compositionally biased region" description="Basic and acidic residues" evidence="5">
    <location>
        <begin position="970"/>
        <end position="980"/>
    </location>
</feature>
<dbReference type="Gene3D" id="3.30.559.10">
    <property type="entry name" value="Chloramphenicol acetyltransferase-like domain"/>
    <property type="match status" value="1"/>
</dbReference>
<evidence type="ECO:0000259" key="6">
    <source>
        <dbReference type="PROSITE" id="PS50075"/>
    </source>
</evidence>
<dbReference type="InterPro" id="IPR000873">
    <property type="entry name" value="AMP-dep_synth/lig_dom"/>
</dbReference>
<dbReference type="Pfam" id="PF00501">
    <property type="entry name" value="AMP-binding"/>
    <property type="match status" value="1"/>
</dbReference>
<dbReference type="InterPro" id="IPR045851">
    <property type="entry name" value="AMP-bd_C_sf"/>
</dbReference>
<comment type="cofactor">
    <cofactor evidence="1">
        <name>pantetheine 4'-phosphate</name>
        <dbReference type="ChEBI" id="CHEBI:47942"/>
    </cofactor>
</comment>
<keyword evidence="3" id="KW-0597">Phosphoprotein</keyword>
<dbReference type="Gene3D" id="2.30.38.10">
    <property type="entry name" value="Luciferase, Domain 3"/>
    <property type="match status" value="1"/>
</dbReference>